<proteinExistence type="inferred from homology"/>
<dbReference type="Proteomes" id="UP000242525">
    <property type="component" value="Unassembled WGS sequence"/>
</dbReference>
<sequence>MSEFLFREKFDDDSLLFSLAFHPTKPYYAKGFSDGRVTTTKYTLNEDDGTYTLETVWTTKRHKGSCRGLAYNYDGTHLYSIGTDKTIKMADAFTGIVHTKTKEGLEAEPSCIAINDTYLAVGDDSACLNIYNLTDLKLVKSFPDLQEGFISSITPLTHKNKYQFVTSGDSKLVHVDIRKGVLKESEDQEDEILCGCMAGEKTGVFGMSEGVLTLWNEYWEDQQNRILLTKETVDCVIPGEDDDIVFAGCGDGIVREVDVRAGKILNLYKHSKDSVDIIEFDYDYHLVTANTDMIKVWKKKEELSSNEDSDAEQQDEGSKKRKKKKTKSKTKKLARLENMPVKGIAAFDDL</sequence>
<reference evidence="8" key="2">
    <citation type="journal article" date="2020" name="Front. Microbiol.">
        <title>Phenotypic and Genetic Characterization of the Cheese Ripening Yeast Geotrichum candidum.</title>
        <authorList>
            <person name="Perkins V."/>
            <person name="Vignola S."/>
            <person name="Lessard M.H."/>
            <person name="Plante P.L."/>
            <person name="Corbeil J."/>
            <person name="Dugat-Bony E."/>
            <person name="Frenette M."/>
            <person name="Labrie S."/>
        </authorList>
    </citation>
    <scope>NUCLEOTIDE SEQUENCE</scope>
    <source>
        <strain evidence="8">LMA-70</strain>
    </source>
</reference>
<evidence type="ECO:0000256" key="2">
    <source>
        <dbReference type="ARBA" id="ARBA00022574"/>
    </source>
</evidence>
<feature type="compositionally biased region" description="Basic residues" evidence="6">
    <location>
        <begin position="319"/>
        <end position="333"/>
    </location>
</feature>
<keyword evidence="9" id="KW-1185">Reference proteome</keyword>
<evidence type="ECO:0000313" key="9">
    <source>
        <dbReference type="Proteomes" id="UP000242525"/>
    </source>
</evidence>
<reference evidence="8" key="3">
    <citation type="submission" date="2020-01" db="EMBL/GenBank/DDBJ databases">
        <authorList>
            <person name="Perkins V."/>
            <person name="Lessard M.-H."/>
            <person name="Dugat-Bony E."/>
            <person name="Frenette M."/>
            <person name="Labrie S."/>
        </authorList>
    </citation>
    <scope>NUCLEOTIDE SEQUENCE</scope>
    <source>
        <strain evidence="8">LMA-70</strain>
    </source>
</reference>
<gene>
    <name evidence="7" type="ORF">BN980_GECA08s02320g</name>
    <name evidence="8" type="ORF">DV451_003882</name>
</gene>
<dbReference type="InterPro" id="IPR036322">
    <property type="entry name" value="WD40_repeat_dom_sf"/>
</dbReference>
<evidence type="ECO:0000256" key="4">
    <source>
        <dbReference type="ARBA" id="ARBA00039238"/>
    </source>
</evidence>
<name>A0A0J9XBH1_GEOCN</name>
<evidence type="ECO:0000256" key="3">
    <source>
        <dbReference type="ARBA" id="ARBA00022737"/>
    </source>
</evidence>
<comment type="caution">
    <text evidence="7">The sequence shown here is derived from an EMBL/GenBank/DDBJ whole genome shotgun (WGS) entry which is preliminary data.</text>
</comment>
<organism evidence="7 9">
    <name type="scientific">Geotrichum candidum</name>
    <name type="common">Oospora lactis</name>
    <name type="synonym">Dipodascus geotrichum</name>
    <dbReference type="NCBI Taxonomy" id="1173061"/>
    <lineage>
        <taxon>Eukaryota</taxon>
        <taxon>Fungi</taxon>
        <taxon>Dikarya</taxon>
        <taxon>Ascomycota</taxon>
        <taxon>Saccharomycotina</taxon>
        <taxon>Dipodascomycetes</taxon>
        <taxon>Dipodascales</taxon>
        <taxon>Dipodascaceae</taxon>
        <taxon>Geotrichum</taxon>
    </lineage>
</organism>
<dbReference type="EMBL" id="QQZK01000095">
    <property type="protein sequence ID" value="KAF5097315.1"/>
    <property type="molecule type" value="Genomic_DNA"/>
</dbReference>
<protein>
    <recommendedName>
        <fullName evidence="4">WD repeat-containing protein JIP5</fullName>
    </recommendedName>
    <alternativeName>
        <fullName evidence="5">WD repeat-containing protein jip5</fullName>
    </alternativeName>
</protein>
<dbReference type="OrthoDB" id="2288928at2759"/>
<evidence type="ECO:0000313" key="8">
    <source>
        <dbReference type="EMBL" id="KAF5097315.1"/>
    </source>
</evidence>
<dbReference type="SUPFAM" id="SSF50978">
    <property type="entry name" value="WD40 repeat-like"/>
    <property type="match status" value="1"/>
</dbReference>
<evidence type="ECO:0000256" key="1">
    <source>
        <dbReference type="ARBA" id="ARBA00007625"/>
    </source>
</evidence>
<dbReference type="EMBL" id="CCBN010000008">
    <property type="protein sequence ID" value="CDO54635.1"/>
    <property type="molecule type" value="Genomic_DNA"/>
</dbReference>
<feature type="region of interest" description="Disordered" evidence="6">
    <location>
        <begin position="301"/>
        <end position="337"/>
    </location>
</feature>
<dbReference type="Pfam" id="PF00400">
    <property type="entry name" value="WD40"/>
    <property type="match status" value="1"/>
</dbReference>
<comment type="similarity">
    <text evidence="1">Belongs to the WD repeat WDR55 family.</text>
</comment>
<dbReference type="SMART" id="SM00320">
    <property type="entry name" value="WD40"/>
    <property type="match status" value="4"/>
</dbReference>
<feature type="compositionally biased region" description="Acidic residues" evidence="6">
    <location>
        <begin position="304"/>
        <end position="315"/>
    </location>
</feature>
<keyword evidence="3" id="KW-0677">Repeat</keyword>
<dbReference type="InterPro" id="IPR001680">
    <property type="entry name" value="WD40_rpt"/>
</dbReference>
<dbReference type="PANTHER" id="PTHR44019">
    <property type="entry name" value="WD REPEAT-CONTAINING PROTEIN 55"/>
    <property type="match status" value="1"/>
</dbReference>
<dbReference type="InterPro" id="IPR015943">
    <property type="entry name" value="WD40/YVTN_repeat-like_dom_sf"/>
</dbReference>
<reference evidence="7 9" key="1">
    <citation type="submission" date="2014-03" db="EMBL/GenBank/DDBJ databases">
        <authorList>
            <person name="Casaregola S."/>
        </authorList>
    </citation>
    <scope>NUCLEOTIDE SEQUENCE [LARGE SCALE GENOMIC DNA]</scope>
    <source>
        <strain evidence="7 9">CLIB 918</strain>
    </source>
</reference>
<evidence type="ECO:0000256" key="6">
    <source>
        <dbReference type="SAM" id="MobiDB-lite"/>
    </source>
</evidence>
<evidence type="ECO:0000313" key="7">
    <source>
        <dbReference type="EMBL" id="CDO54635.1"/>
    </source>
</evidence>
<dbReference type="Gene3D" id="2.130.10.10">
    <property type="entry name" value="YVTN repeat-like/Quinoprotein amine dehydrogenase"/>
    <property type="match status" value="2"/>
</dbReference>
<dbReference type="Proteomes" id="UP000750522">
    <property type="component" value="Unassembled WGS sequence"/>
</dbReference>
<dbReference type="PANTHER" id="PTHR44019:SF20">
    <property type="entry name" value="WD REPEAT-CONTAINING PROTEIN 55"/>
    <property type="match status" value="1"/>
</dbReference>
<dbReference type="STRING" id="1173061.A0A0J9XBH1"/>
<accession>A0A0J9XBH1</accession>
<dbReference type="InterPro" id="IPR050505">
    <property type="entry name" value="WDR55/POC1"/>
</dbReference>
<keyword evidence="2" id="KW-0853">WD repeat</keyword>
<evidence type="ECO:0000256" key="5">
    <source>
        <dbReference type="ARBA" id="ARBA00039514"/>
    </source>
</evidence>
<dbReference type="AlphaFoldDB" id="A0A0J9XBH1"/>